<evidence type="ECO:0000313" key="4">
    <source>
        <dbReference type="WBParaSite" id="NBR_0000599301-mRNA-1"/>
    </source>
</evidence>
<sequence length="69" mass="8368">MLQVVRDNGELNESPFALERMRRRLERFEMGIYEGEEDVSDDDYNRDESSSRNSSNPDYGEYDYRYRED</sequence>
<reference evidence="4" key="1">
    <citation type="submission" date="2017-02" db="UniProtKB">
        <authorList>
            <consortium name="WormBaseParasite"/>
        </authorList>
    </citation>
    <scope>IDENTIFICATION</scope>
</reference>
<dbReference type="WBParaSite" id="NBR_0000599301-mRNA-1">
    <property type="protein sequence ID" value="NBR_0000599301-mRNA-1"/>
    <property type="gene ID" value="NBR_0000599301"/>
</dbReference>
<dbReference type="Proteomes" id="UP000271162">
    <property type="component" value="Unassembled WGS sequence"/>
</dbReference>
<reference evidence="2 3" key="2">
    <citation type="submission" date="2018-11" db="EMBL/GenBank/DDBJ databases">
        <authorList>
            <consortium name="Pathogen Informatics"/>
        </authorList>
    </citation>
    <scope>NUCLEOTIDE SEQUENCE [LARGE SCALE GENOMIC DNA]</scope>
</reference>
<gene>
    <name evidence="2" type="ORF">NBR_LOCUS5994</name>
</gene>
<evidence type="ECO:0000256" key="1">
    <source>
        <dbReference type="SAM" id="MobiDB-lite"/>
    </source>
</evidence>
<dbReference type="AlphaFoldDB" id="A0A0N4XTP1"/>
<organism evidence="4">
    <name type="scientific">Nippostrongylus brasiliensis</name>
    <name type="common">Rat hookworm</name>
    <dbReference type="NCBI Taxonomy" id="27835"/>
    <lineage>
        <taxon>Eukaryota</taxon>
        <taxon>Metazoa</taxon>
        <taxon>Ecdysozoa</taxon>
        <taxon>Nematoda</taxon>
        <taxon>Chromadorea</taxon>
        <taxon>Rhabditida</taxon>
        <taxon>Rhabditina</taxon>
        <taxon>Rhabditomorpha</taxon>
        <taxon>Strongyloidea</taxon>
        <taxon>Heligmosomidae</taxon>
        <taxon>Nippostrongylus</taxon>
    </lineage>
</organism>
<evidence type="ECO:0000313" key="2">
    <source>
        <dbReference type="EMBL" id="VDL69583.1"/>
    </source>
</evidence>
<feature type="region of interest" description="Disordered" evidence="1">
    <location>
        <begin position="32"/>
        <end position="69"/>
    </location>
</feature>
<protein>
    <submittedName>
        <fullName evidence="2 4">Uncharacterized protein</fullName>
    </submittedName>
</protein>
<dbReference type="EMBL" id="UYSL01019769">
    <property type="protein sequence ID" value="VDL69583.1"/>
    <property type="molecule type" value="Genomic_DNA"/>
</dbReference>
<proteinExistence type="predicted"/>
<keyword evidence="3" id="KW-1185">Reference proteome</keyword>
<accession>A0A0N4XTP1</accession>
<feature type="compositionally biased region" description="Acidic residues" evidence="1">
    <location>
        <begin position="34"/>
        <end position="45"/>
    </location>
</feature>
<evidence type="ECO:0000313" key="3">
    <source>
        <dbReference type="Proteomes" id="UP000271162"/>
    </source>
</evidence>
<name>A0A0N4XTP1_NIPBR</name>